<protein>
    <recommendedName>
        <fullName evidence="1">DUF1996 domain-containing protein</fullName>
    </recommendedName>
</protein>
<sequence>MTTGMSMNDIISSLFFLAAAVSSCLVLLSRPPPPPSTTMLPQNLHSLALAATLAAAQFQFYPGLNHLRFGCSQITIERLDPLVDPGAVPSPHTHQVVGGNAFNATMPHADISQLATCTTCGPADDLSNYWTANVYFRARNGSYRRVPQVPNRFLFGDRFTTMTAGGMTVYYIAPRKNTVTAFKPGFRMFVGDVMRRLPLYKMQSCFRCYSGPDFGGDDRAPCSDPKVDTEGFPPRPCPGGIRSNILYPTCWDGKNLDSPNHKDHVAYPKTGPSDFLTTADCPASHPVKIPQLMLEIVWDTTGFNDRSLWPADGSQPLTLSTGDTTGYGQHGDYVFGWRDDALQRAMDDDGCFSAECGRQKSQDVAAANRCVIPKTVTEDVDGWIDTLPGINMA</sequence>
<evidence type="ECO:0000313" key="2">
    <source>
        <dbReference type="EMBL" id="EJT82582.1"/>
    </source>
</evidence>
<keyword evidence="4" id="KW-1185">Reference proteome</keyword>
<proteinExistence type="predicted"/>
<dbReference type="STRING" id="644352.J3NMP9"/>
<organism evidence="2">
    <name type="scientific">Gaeumannomyces tritici (strain R3-111a-1)</name>
    <name type="common">Wheat and barley take-all root rot fungus</name>
    <name type="synonym">Gaeumannomyces graminis var. tritici</name>
    <dbReference type="NCBI Taxonomy" id="644352"/>
    <lineage>
        <taxon>Eukaryota</taxon>
        <taxon>Fungi</taxon>
        <taxon>Dikarya</taxon>
        <taxon>Ascomycota</taxon>
        <taxon>Pezizomycotina</taxon>
        <taxon>Sordariomycetes</taxon>
        <taxon>Sordariomycetidae</taxon>
        <taxon>Magnaporthales</taxon>
        <taxon>Magnaporthaceae</taxon>
        <taxon>Gaeumannomyces</taxon>
    </lineage>
</organism>
<dbReference type="OrthoDB" id="74764at2759"/>
<reference evidence="4" key="1">
    <citation type="submission" date="2010-07" db="EMBL/GenBank/DDBJ databases">
        <title>The genome sequence of Gaeumannomyces graminis var. tritici strain R3-111a-1.</title>
        <authorList>
            <consortium name="The Broad Institute Genome Sequencing Platform"/>
            <person name="Ma L.-J."/>
            <person name="Dead R."/>
            <person name="Young S."/>
            <person name="Zeng Q."/>
            <person name="Koehrsen M."/>
            <person name="Alvarado L."/>
            <person name="Berlin A."/>
            <person name="Chapman S.B."/>
            <person name="Chen Z."/>
            <person name="Freedman E."/>
            <person name="Gellesch M."/>
            <person name="Goldberg J."/>
            <person name="Griggs A."/>
            <person name="Gujja S."/>
            <person name="Heilman E.R."/>
            <person name="Heiman D."/>
            <person name="Hepburn T."/>
            <person name="Howarth C."/>
            <person name="Jen D."/>
            <person name="Larson L."/>
            <person name="Mehta T."/>
            <person name="Neiman D."/>
            <person name="Pearson M."/>
            <person name="Roberts A."/>
            <person name="Saif S."/>
            <person name="Shea T."/>
            <person name="Shenoy N."/>
            <person name="Sisk P."/>
            <person name="Stolte C."/>
            <person name="Sykes S."/>
            <person name="Walk T."/>
            <person name="White J."/>
            <person name="Yandava C."/>
            <person name="Haas B."/>
            <person name="Nusbaum C."/>
            <person name="Birren B."/>
        </authorList>
    </citation>
    <scope>NUCLEOTIDE SEQUENCE [LARGE SCALE GENOMIC DNA]</scope>
    <source>
        <strain evidence="4">R3-111a-1</strain>
    </source>
</reference>
<reference evidence="2" key="2">
    <citation type="submission" date="2010-07" db="EMBL/GenBank/DDBJ databases">
        <authorList>
            <consortium name="The Broad Institute Genome Sequencing Platform"/>
            <consortium name="Broad Institute Genome Sequencing Center for Infectious Disease"/>
            <person name="Ma L.-J."/>
            <person name="Dead R."/>
            <person name="Young S."/>
            <person name="Zeng Q."/>
            <person name="Koehrsen M."/>
            <person name="Alvarado L."/>
            <person name="Berlin A."/>
            <person name="Chapman S.B."/>
            <person name="Chen Z."/>
            <person name="Freedman E."/>
            <person name="Gellesch M."/>
            <person name="Goldberg J."/>
            <person name="Griggs A."/>
            <person name="Gujja S."/>
            <person name="Heilman E.R."/>
            <person name="Heiman D."/>
            <person name="Hepburn T."/>
            <person name="Howarth C."/>
            <person name="Jen D."/>
            <person name="Larson L."/>
            <person name="Mehta T."/>
            <person name="Neiman D."/>
            <person name="Pearson M."/>
            <person name="Roberts A."/>
            <person name="Saif S."/>
            <person name="Shea T."/>
            <person name="Shenoy N."/>
            <person name="Sisk P."/>
            <person name="Stolte C."/>
            <person name="Sykes S."/>
            <person name="Walk T."/>
            <person name="White J."/>
            <person name="Yandava C."/>
            <person name="Haas B."/>
            <person name="Nusbaum C."/>
            <person name="Birren B."/>
        </authorList>
    </citation>
    <scope>NUCLEOTIDE SEQUENCE</scope>
    <source>
        <strain evidence="2">R3-111a-1</strain>
    </source>
</reference>
<accession>J3NMP9</accession>
<reference evidence="3" key="4">
    <citation type="journal article" date="2015" name="G3 (Bethesda)">
        <title>Genome sequences of three phytopathogenic species of the Magnaporthaceae family of fungi.</title>
        <authorList>
            <person name="Okagaki L.H."/>
            <person name="Nunes C.C."/>
            <person name="Sailsbery J."/>
            <person name="Clay B."/>
            <person name="Brown D."/>
            <person name="John T."/>
            <person name="Oh Y."/>
            <person name="Young N."/>
            <person name="Fitzgerald M."/>
            <person name="Haas B.J."/>
            <person name="Zeng Q."/>
            <person name="Young S."/>
            <person name="Adiconis X."/>
            <person name="Fan L."/>
            <person name="Levin J.Z."/>
            <person name="Mitchell T.K."/>
            <person name="Okubara P.A."/>
            <person name="Farman M.L."/>
            <person name="Kohn L.M."/>
            <person name="Birren B."/>
            <person name="Ma L.-J."/>
            <person name="Dean R.A."/>
        </authorList>
    </citation>
    <scope>NUCLEOTIDE SEQUENCE</scope>
    <source>
        <strain evidence="3">R3-111a-1</strain>
    </source>
</reference>
<dbReference type="AlphaFoldDB" id="J3NMP9"/>
<dbReference type="RefSeq" id="XP_009218591.1">
    <property type="nucleotide sequence ID" value="XM_009220327.1"/>
</dbReference>
<dbReference type="EnsemblFungi" id="EJT82582">
    <property type="protein sequence ID" value="EJT82582"/>
    <property type="gene ID" value="GGTG_02555"/>
</dbReference>
<feature type="domain" description="DUF1996" evidence="1">
    <location>
        <begin position="80"/>
        <end position="337"/>
    </location>
</feature>
<reference evidence="2" key="3">
    <citation type="submission" date="2010-09" db="EMBL/GenBank/DDBJ databases">
        <title>Annotation of Gaeumannomyces graminis var. tritici R3-111a-1.</title>
        <authorList>
            <consortium name="The Broad Institute Genome Sequencing Platform"/>
            <person name="Ma L.-J."/>
            <person name="Dead R."/>
            <person name="Young S.K."/>
            <person name="Zeng Q."/>
            <person name="Gargeya S."/>
            <person name="Fitzgerald M."/>
            <person name="Haas B."/>
            <person name="Abouelleil A."/>
            <person name="Alvarado L."/>
            <person name="Arachchi H.M."/>
            <person name="Berlin A."/>
            <person name="Brown A."/>
            <person name="Chapman S.B."/>
            <person name="Chen Z."/>
            <person name="Dunbar C."/>
            <person name="Freedman E."/>
            <person name="Gearin G."/>
            <person name="Gellesch M."/>
            <person name="Goldberg J."/>
            <person name="Griggs A."/>
            <person name="Gujja S."/>
            <person name="Heiman D."/>
            <person name="Howarth C."/>
            <person name="Larson L."/>
            <person name="Lui A."/>
            <person name="MacDonald P.J.P."/>
            <person name="Mehta T."/>
            <person name="Montmayeur A."/>
            <person name="Murphy C."/>
            <person name="Neiman D."/>
            <person name="Pearson M."/>
            <person name="Priest M."/>
            <person name="Roberts A."/>
            <person name="Saif S."/>
            <person name="Shea T."/>
            <person name="Shenoy N."/>
            <person name="Sisk P."/>
            <person name="Stolte C."/>
            <person name="Sykes S."/>
            <person name="Yandava C."/>
            <person name="Wortman J."/>
            <person name="Nusbaum C."/>
            <person name="Birren B."/>
        </authorList>
    </citation>
    <scope>NUCLEOTIDE SEQUENCE</scope>
    <source>
        <strain evidence="2">R3-111a-1</strain>
    </source>
</reference>
<dbReference type="VEuPathDB" id="FungiDB:GGTG_02555"/>
<evidence type="ECO:0000259" key="1">
    <source>
        <dbReference type="Pfam" id="PF09362"/>
    </source>
</evidence>
<dbReference type="HOGENOM" id="CLU_014722_0_0_1"/>
<evidence type="ECO:0000313" key="4">
    <source>
        <dbReference type="Proteomes" id="UP000006039"/>
    </source>
</evidence>
<dbReference type="EMBL" id="GL385395">
    <property type="protein sequence ID" value="EJT82582.1"/>
    <property type="molecule type" value="Genomic_DNA"/>
</dbReference>
<gene>
    <name evidence="3" type="primary">20343013</name>
    <name evidence="2" type="ORF">GGTG_02555</name>
</gene>
<evidence type="ECO:0000313" key="3">
    <source>
        <dbReference type="EnsemblFungi" id="EJT82582"/>
    </source>
</evidence>
<dbReference type="Pfam" id="PF09362">
    <property type="entry name" value="DUF1996"/>
    <property type="match status" value="1"/>
</dbReference>
<dbReference type="PANTHER" id="PTHR43662">
    <property type="match status" value="1"/>
</dbReference>
<dbReference type="InterPro" id="IPR018535">
    <property type="entry name" value="DUF1996"/>
</dbReference>
<reference evidence="3" key="5">
    <citation type="submission" date="2018-04" db="UniProtKB">
        <authorList>
            <consortium name="EnsemblFungi"/>
        </authorList>
    </citation>
    <scope>IDENTIFICATION</scope>
    <source>
        <strain evidence="3">R3-111a-1</strain>
    </source>
</reference>
<dbReference type="Proteomes" id="UP000006039">
    <property type="component" value="Unassembled WGS sequence"/>
</dbReference>
<name>J3NMP9_GAET3</name>
<dbReference type="GeneID" id="20343013"/>
<dbReference type="eggNOG" id="ENOG502RXTA">
    <property type="taxonomic scope" value="Eukaryota"/>
</dbReference>
<dbReference type="PANTHER" id="PTHR43662:SF6">
    <property type="entry name" value="DUF1996 DOMAIN-CONTAINING PROTEIN"/>
    <property type="match status" value="1"/>
</dbReference>